<evidence type="ECO:0000313" key="5">
    <source>
        <dbReference type="Proteomes" id="UP000033649"/>
    </source>
</evidence>
<dbReference type="Gene3D" id="3.30.70.270">
    <property type="match status" value="1"/>
</dbReference>
<reference evidence="4 5" key="1">
    <citation type="submission" date="2015-03" db="EMBL/GenBank/DDBJ databases">
        <authorList>
            <person name="Hassan Y."/>
            <person name="Lepp D."/>
            <person name="Li X.-Z."/>
            <person name="Zhou T."/>
        </authorList>
    </citation>
    <scope>NUCLEOTIDE SEQUENCE [LARGE SCALE GENOMIC DNA]</scope>
    <source>
        <strain evidence="4 5">IPL18</strain>
    </source>
</reference>
<dbReference type="GO" id="GO:0043709">
    <property type="term" value="P:cell adhesion involved in single-species biofilm formation"/>
    <property type="evidence" value="ECO:0007669"/>
    <property type="project" value="TreeGrafter"/>
</dbReference>
<keyword evidence="5" id="KW-1185">Reference proteome</keyword>
<dbReference type="EMBL" id="JZEY01000061">
    <property type="protein sequence ID" value="KKB08230.1"/>
    <property type="molecule type" value="Genomic_DNA"/>
</dbReference>
<dbReference type="InterPro" id="IPR050469">
    <property type="entry name" value="Diguanylate_Cyclase"/>
</dbReference>
<dbReference type="Proteomes" id="UP000033649">
    <property type="component" value="Unassembled WGS sequence"/>
</dbReference>
<dbReference type="Pfam" id="PF00990">
    <property type="entry name" value="GGDEF"/>
    <property type="match status" value="1"/>
</dbReference>
<dbReference type="EC" id="2.7.7.65" evidence="1"/>
<dbReference type="PROSITE" id="PS50887">
    <property type="entry name" value="GGDEF"/>
    <property type="match status" value="1"/>
</dbReference>
<evidence type="ECO:0000259" key="3">
    <source>
        <dbReference type="PROSITE" id="PS50887"/>
    </source>
</evidence>
<dbReference type="GO" id="GO:0005886">
    <property type="term" value="C:plasma membrane"/>
    <property type="evidence" value="ECO:0007669"/>
    <property type="project" value="TreeGrafter"/>
</dbReference>
<dbReference type="SUPFAM" id="SSF55073">
    <property type="entry name" value="Nucleotide cyclase"/>
    <property type="match status" value="1"/>
</dbReference>
<protein>
    <recommendedName>
        <fullName evidence="1">diguanylate cyclase</fullName>
        <ecNumber evidence="1">2.7.7.65</ecNumber>
    </recommendedName>
</protein>
<dbReference type="InterPro" id="IPR000160">
    <property type="entry name" value="GGDEF_dom"/>
</dbReference>
<feature type="domain" description="GGDEF" evidence="3">
    <location>
        <begin position="58"/>
        <end position="190"/>
    </location>
</feature>
<gene>
    <name evidence="4" type="ORF">VE26_11500</name>
</gene>
<dbReference type="GO" id="GO:1902201">
    <property type="term" value="P:negative regulation of bacterial-type flagellum-dependent cell motility"/>
    <property type="evidence" value="ECO:0007669"/>
    <property type="project" value="TreeGrafter"/>
</dbReference>
<comment type="caution">
    <text evidence="4">The sequence shown here is derived from an EMBL/GenBank/DDBJ whole genome shotgun (WGS) entry which is preliminary data.</text>
</comment>
<evidence type="ECO:0000256" key="2">
    <source>
        <dbReference type="ARBA" id="ARBA00034247"/>
    </source>
</evidence>
<dbReference type="PATRIC" id="fig|429727.3.peg.2368"/>
<dbReference type="InterPro" id="IPR043128">
    <property type="entry name" value="Rev_trsase/Diguanyl_cyclase"/>
</dbReference>
<dbReference type="InterPro" id="IPR029787">
    <property type="entry name" value="Nucleotide_cyclase"/>
</dbReference>
<name>A0A0F5FI38_9HYPH</name>
<dbReference type="CDD" id="cd01949">
    <property type="entry name" value="GGDEF"/>
    <property type="match status" value="1"/>
</dbReference>
<comment type="catalytic activity">
    <reaction evidence="2">
        <text>2 GTP = 3',3'-c-di-GMP + 2 diphosphate</text>
        <dbReference type="Rhea" id="RHEA:24898"/>
        <dbReference type="ChEBI" id="CHEBI:33019"/>
        <dbReference type="ChEBI" id="CHEBI:37565"/>
        <dbReference type="ChEBI" id="CHEBI:58805"/>
        <dbReference type="EC" id="2.7.7.65"/>
    </reaction>
</comment>
<dbReference type="GO" id="GO:0052621">
    <property type="term" value="F:diguanylate cyclase activity"/>
    <property type="evidence" value="ECO:0007669"/>
    <property type="project" value="UniProtKB-EC"/>
</dbReference>
<evidence type="ECO:0000313" key="4">
    <source>
        <dbReference type="EMBL" id="KKB08230.1"/>
    </source>
</evidence>
<sequence>MPILLGGPSIALFTFRNEQLRVANEQLQTLATYDWMTSCLNRGAFTHKVTRILETTTLSAALLVVDVDHFKSINDNHGHDRGDDALRLIAGTLRETMGDRALVGRLGGEEFGIFLTSISPADLARIAERLRAAVARLAFVTDGVGCPLSISIGGTIVRGKSDFRALYRLADMQLYEAKAAGRDRVSLIEAA</sequence>
<dbReference type="NCBIfam" id="TIGR00254">
    <property type="entry name" value="GGDEF"/>
    <property type="match status" value="1"/>
</dbReference>
<evidence type="ECO:0000256" key="1">
    <source>
        <dbReference type="ARBA" id="ARBA00012528"/>
    </source>
</evidence>
<organism evidence="4 5">
    <name type="scientific">Devosia chinhatensis</name>
    <dbReference type="NCBI Taxonomy" id="429727"/>
    <lineage>
        <taxon>Bacteria</taxon>
        <taxon>Pseudomonadati</taxon>
        <taxon>Pseudomonadota</taxon>
        <taxon>Alphaproteobacteria</taxon>
        <taxon>Hyphomicrobiales</taxon>
        <taxon>Devosiaceae</taxon>
        <taxon>Devosia</taxon>
    </lineage>
</organism>
<dbReference type="AlphaFoldDB" id="A0A0F5FI38"/>
<dbReference type="SMART" id="SM00267">
    <property type="entry name" value="GGDEF"/>
    <property type="match status" value="1"/>
</dbReference>
<dbReference type="PANTHER" id="PTHR45138:SF9">
    <property type="entry name" value="DIGUANYLATE CYCLASE DGCM-RELATED"/>
    <property type="match status" value="1"/>
</dbReference>
<dbReference type="PANTHER" id="PTHR45138">
    <property type="entry name" value="REGULATORY COMPONENTS OF SENSORY TRANSDUCTION SYSTEM"/>
    <property type="match status" value="1"/>
</dbReference>
<dbReference type="STRING" id="429727.VE26_11500"/>
<proteinExistence type="predicted"/>
<accession>A0A0F5FI38</accession>